<dbReference type="Pfam" id="PF13602">
    <property type="entry name" value="ADH_zinc_N_2"/>
    <property type="match status" value="1"/>
</dbReference>
<evidence type="ECO:0000313" key="1">
    <source>
        <dbReference type="EMBL" id="MBS4201340.1"/>
    </source>
</evidence>
<dbReference type="Proteomes" id="UP000682713">
    <property type="component" value="Unassembled WGS sequence"/>
</dbReference>
<dbReference type="RefSeq" id="WP_213111826.1">
    <property type="nucleotide sequence ID" value="NZ_JAGYPJ010000001.1"/>
</dbReference>
<dbReference type="EMBL" id="JAGYPJ010000001">
    <property type="protein sequence ID" value="MBS4201340.1"/>
    <property type="molecule type" value="Genomic_DNA"/>
</dbReference>
<name>A0A942TPI0_9BACI</name>
<dbReference type="AlphaFoldDB" id="A0A942TPI0"/>
<gene>
    <name evidence="1" type="ORF">KHA93_17020</name>
</gene>
<accession>A0A942TPI0</accession>
<sequence>MKYEKCFSLNEIVKAHRHIESGRTKGKVVLKI</sequence>
<reference evidence="1 2" key="1">
    <citation type="submission" date="2021-05" db="EMBL/GenBank/DDBJ databases">
        <title>Novel Bacillus species.</title>
        <authorList>
            <person name="Liu G."/>
        </authorList>
    </citation>
    <scope>NUCLEOTIDE SEQUENCE [LARGE SCALE GENOMIC DNA]</scope>
    <source>
        <strain evidence="1 2">FJAT-49732</strain>
    </source>
</reference>
<organism evidence="1 2">
    <name type="scientific">Lederbergia citrisecunda</name>
    <dbReference type="NCBI Taxonomy" id="2833583"/>
    <lineage>
        <taxon>Bacteria</taxon>
        <taxon>Bacillati</taxon>
        <taxon>Bacillota</taxon>
        <taxon>Bacilli</taxon>
        <taxon>Bacillales</taxon>
        <taxon>Bacillaceae</taxon>
        <taxon>Lederbergia</taxon>
    </lineage>
</organism>
<evidence type="ECO:0000313" key="2">
    <source>
        <dbReference type="Proteomes" id="UP000682713"/>
    </source>
</evidence>
<proteinExistence type="predicted"/>
<dbReference type="Gene3D" id="3.90.180.10">
    <property type="entry name" value="Medium-chain alcohol dehydrogenases, catalytic domain"/>
    <property type="match status" value="1"/>
</dbReference>
<comment type="caution">
    <text evidence="1">The sequence shown here is derived from an EMBL/GenBank/DDBJ whole genome shotgun (WGS) entry which is preliminary data.</text>
</comment>
<keyword evidence="2" id="KW-1185">Reference proteome</keyword>
<protein>
    <submittedName>
        <fullName evidence="1">Zinc-binding dehydrogenase</fullName>
    </submittedName>
</protein>